<gene>
    <name evidence="1" type="ORF">SAMN02745775_101316</name>
</gene>
<dbReference type="OrthoDB" id="7507446at2"/>
<dbReference type="EMBL" id="FOSQ01000001">
    <property type="protein sequence ID" value="SFK18973.1"/>
    <property type="molecule type" value="Genomic_DNA"/>
</dbReference>
<reference evidence="1 2" key="1">
    <citation type="submission" date="2016-10" db="EMBL/GenBank/DDBJ databases">
        <authorList>
            <person name="de Groot N.N."/>
        </authorList>
    </citation>
    <scope>NUCLEOTIDE SEQUENCE [LARGE SCALE GENOMIC DNA]</scope>
    <source>
        <strain evidence="1 2">DSM 19981</strain>
    </source>
</reference>
<evidence type="ECO:0000313" key="1">
    <source>
        <dbReference type="EMBL" id="SFK18973.1"/>
    </source>
</evidence>
<sequence length="106" mass="11974">MNGHWGVGRAIFGGNETLEVPCSVDIERTADSFHAYAVPEDVFLNPGDQVIVHGTTGRVEFGERYTFETSATVIRANAFQRFWTQWVAIFELTELYHCGFEAREVT</sequence>
<organism evidence="1 2">
    <name type="scientific">Falsiroseomonas stagni DSM 19981</name>
    <dbReference type="NCBI Taxonomy" id="1123062"/>
    <lineage>
        <taxon>Bacteria</taxon>
        <taxon>Pseudomonadati</taxon>
        <taxon>Pseudomonadota</taxon>
        <taxon>Alphaproteobacteria</taxon>
        <taxon>Acetobacterales</taxon>
        <taxon>Roseomonadaceae</taxon>
        <taxon>Falsiroseomonas</taxon>
    </lineage>
</organism>
<dbReference type="Proteomes" id="UP000199473">
    <property type="component" value="Unassembled WGS sequence"/>
</dbReference>
<proteinExistence type="predicted"/>
<dbReference type="AlphaFoldDB" id="A0A1I3XHF2"/>
<name>A0A1I3XHF2_9PROT</name>
<protein>
    <submittedName>
        <fullName evidence="1">Uncharacterized protein</fullName>
    </submittedName>
</protein>
<keyword evidence="2" id="KW-1185">Reference proteome</keyword>
<dbReference type="STRING" id="1123062.SAMN02745775_101316"/>
<accession>A0A1I3XHF2</accession>
<evidence type="ECO:0000313" key="2">
    <source>
        <dbReference type="Proteomes" id="UP000199473"/>
    </source>
</evidence>
<dbReference type="RefSeq" id="WP_092954532.1">
    <property type="nucleotide sequence ID" value="NZ_FOSQ01000001.1"/>
</dbReference>